<evidence type="ECO:0000313" key="1">
    <source>
        <dbReference type="EMBL" id="JAH01398.1"/>
    </source>
</evidence>
<reference evidence="1" key="1">
    <citation type="submission" date="2014-11" db="EMBL/GenBank/DDBJ databases">
        <authorList>
            <person name="Amaro Gonzalez C."/>
        </authorList>
    </citation>
    <scope>NUCLEOTIDE SEQUENCE</scope>
</reference>
<reference evidence="1" key="2">
    <citation type="journal article" date="2015" name="Fish Shellfish Immunol.">
        <title>Early steps in the European eel (Anguilla anguilla)-Vibrio vulnificus interaction in the gills: Role of the RtxA13 toxin.</title>
        <authorList>
            <person name="Callol A."/>
            <person name="Pajuelo D."/>
            <person name="Ebbesson L."/>
            <person name="Teles M."/>
            <person name="MacKenzie S."/>
            <person name="Amaro C."/>
        </authorList>
    </citation>
    <scope>NUCLEOTIDE SEQUENCE</scope>
</reference>
<protein>
    <submittedName>
        <fullName evidence="1">Uncharacterized protein</fullName>
    </submittedName>
</protein>
<proteinExistence type="predicted"/>
<accession>A0A0E9PC41</accession>
<sequence>MPISLSTMLSGMESNVAKTELCGAVTQGVPPQIHAQDATGFFVLFY</sequence>
<dbReference type="AlphaFoldDB" id="A0A0E9PC41"/>
<dbReference type="EMBL" id="GBXM01107179">
    <property type="protein sequence ID" value="JAH01398.1"/>
    <property type="molecule type" value="Transcribed_RNA"/>
</dbReference>
<organism evidence="1">
    <name type="scientific">Anguilla anguilla</name>
    <name type="common">European freshwater eel</name>
    <name type="synonym">Muraena anguilla</name>
    <dbReference type="NCBI Taxonomy" id="7936"/>
    <lineage>
        <taxon>Eukaryota</taxon>
        <taxon>Metazoa</taxon>
        <taxon>Chordata</taxon>
        <taxon>Craniata</taxon>
        <taxon>Vertebrata</taxon>
        <taxon>Euteleostomi</taxon>
        <taxon>Actinopterygii</taxon>
        <taxon>Neopterygii</taxon>
        <taxon>Teleostei</taxon>
        <taxon>Anguilliformes</taxon>
        <taxon>Anguillidae</taxon>
        <taxon>Anguilla</taxon>
    </lineage>
</organism>
<name>A0A0E9PC41_ANGAN</name>